<sequence length="278" mass="33037">MEYYGILEKYENQFDRLPIFFPSKVGGTPVWLDPSHTPDLNLIKCEGCKKTMTFFLQMYCPLSFPSAYHRTLFLFCCRSEDCCKNSNVTPFVVLRSNLPQVNEYYGDDADLDLTDEQAARYCLNDQFPQKTWQISQLEEYALIVKPIQREENDNLTNLERKLKYEQSERELDELIQRIRNDESNHDSEFESFVDSFADPYQKGKIKDDEVPICKICDQKYVYEFQVYPQILNYTKFLNSKKNNFEMDFGTILIYTCPNSCMEENGNYFKEFAWKQDIY</sequence>
<keyword evidence="4" id="KW-1185">Reference proteome</keyword>
<dbReference type="AlphaFoldDB" id="A0A0C2JIK8"/>
<proteinExistence type="predicted"/>
<keyword evidence="1" id="KW-0175">Coiled coil</keyword>
<comment type="caution">
    <text evidence="3">The sequence shown here is derived from an EMBL/GenBank/DDBJ whole genome shotgun (WGS) entry which is preliminary data.</text>
</comment>
<dbReference type="PANTHER" id="PTHR12298">
    <property type="entry name" value="PCDC2 PROGRAMMED CELL DEATH PROTEIN 2 -RELATED"/>
    <property type="match status" value="1"/>
</dbReference>
<dbReference type="EMBL" id="JWZT01002547">
    <property type="protein sequence ID" value="KII69168.1"/>
    <property type="molecule type" value="Genomic_DNA"/>
</dbReference>
<protein>
    <submittedName>
        <fullName evidence="3">Programmed cell death protein 2</fullName>
    </submittedName>
</protein>
<name>A0A0C2JIK8_THEKT</name>
<dbReference type="Pfam" id="PF04194">
    <property type="entry name" value="PDCD2_C"/>
    <property type="match status" value="1"/>
</dbReference>
<dbReference type="GO" id="GO:0005737">
    <property type="term" value="C:cytoplasm"/>
    <property type="evidence" value="ECO:0007669"/>
    <property type="project" value="InterPro"/>
</dbReference>
<evidence type="ECO:0000259" key="2">
    <source>
        <dbReference type="Pfam" id="PF04194"/>
    </source>
</evidence>
<dbReference type="PANTHER" id="PTHR12298:SF4">
    <property type="entry name" value="PROGRAMMED CELL DEATH PROTEIN 2"/>
    <property type="match status" value="1"/>
</dbReference>
<evidence type="ECO:0000313" key="3">
    <source>
        <dbReference type="EMBL" id="KII69168.1"/>
    </source>
</evidence>
<reference evidence="3 4" key="1">
    <citation type="journal article" date="2014" name="Genome Biol. Evol.">
        <title>The genome of the myxosporean Thelohanellus kitauei shows adaptations to nutrient acquisition within its fish host.</title>
        <authorList>
            <person name="Yang Y."/>
            <person name="Xiong J."/>
            <person name="Zhou Z."/>
            <person name="Huo F."/>
            <person name="Miao W."/>
            <person name="Ran C."/>
            <person name="Liu Y."/>
            <person name="Zhang J."/>
            <person name="Feng J."/>
            <person name="Wang M."/>
            <person name="Wang M."/>
            <person name="Wang L."/>
            <person name="Yao B."/>
        </authorList>
    </citation>
    <scope>NUCLEOTIDE SEQUENCE [LARGE SCALE GENOMIC DNA]</scope>
    <source>
        <strain evidence="3">Wuqing</strain>
    </source>
</reference>
<accession>A0A0C2JIK8</accession>
<evidence type="ECO:0000313" key="4">
    <source>
        <dbReference type="Proteomes" id="UP000031668"/>
    </source>
</evidence>
<dbReference type="InterPro" id="IPR007320">
    <property type="entry name" value="PDCD2_C"/>
</dbReference>
<dbReference type="OrthoDB" id="443682at2759"/>
<dbReference type="GO" id="GO:0005634">
    <property type="term" value="C:nucleus"/>
    <property type="evidence" value="ECO:0007669"/>
    <property type="project" value="TreeGrafter"/>
</dbReference>
<feature type="coiled-coil region" evidence="1">
    <location>
        <begin position="148"/>
        <end position="184"/>
    </location>
</feature>
<dbReference type="Proteomes" id="UP000031668">
    <property type="component" value="Unassembled WGS sequence"/>
</dbReference>
<feature type="domain" description="Programmed cell death protein 2 C-terminal" evidence="2">
    <location>
        <begin position="203"/>
        <end position="276"/>
    </location>
</feature>
<organism evidence="3 4">
    <name type="scientific">Thelohanellus kitauei</name>
    <name type="common">Myxosporean</name>
    <dbReference type="NCBI Taxonomy" id="669202"/>
    <lineage>
        <taxon>Eukaryota</taxon>
        <taxon>Metazoa</taxon>
        <taxon>Cnidaria</taxon>
        <taxon>Myxozoa</taxon>
        <taxon>Myxosporea</taxon>
        <taxon>Bivalvulida</taxon>
        <taxon>Platysporina</taxon>
        <taxon>Myxobolidae</taxon>
        <taxon>Thelohanellus</taxon>
    </lineage>
</organism>
<evidence type="ECO:0000256" key="1">
    <source>
        <dbReference type="SAM" id="Coils"/>
    </source>
</evidence>
<gene>
    <name evidence="3" type="ORF">RF11_12723</name>
</gene>